<dbReference type="PROSITE" id="PS50050">
    <property type="entry name" value="TNFR_NGFR_2"/>
    <property type="match status" value="1"/>
</dbReference>
<evidence type="ECO:0000256" key="1">
    <source>
        <dbReference type="ARBA" id="ARBA00022999"/>
    </source>
</evidence>
<feature type="region of interest" description="Disordered" evidence="3">
    <location>
        <begin position="1233"/>
        <end position="1301"/>
    </location>
</feature>
<protein>
    <recommendedName>
        <fullName evidence="6">TNFR-Cys domain-containing protein</fullName>
    </recommendedName>
</protein>
<evidence type="ECO:0000259" key="6">
    <source>
        <dbReference type="PROSITE" id="PS50050"/>
    </source>
</evidence>
<name>A9V642_MONBE</name>
<feature type="region of interest" description="Disordered" evidence="3">
    <location>
        <begin position="1045"/>
        <end position="1072"/>
    </location>
</feature>
<dbReference type="PANTHER" id="PTHR15127:SF32">
    <property type="entry name" value="HEAVYWEIGHT, ISOFORM A"/>
    <property type="match status" value="1"/>
</dbReference>
<dbReference type="InterPro" id="IPR051846">
    <property type="entry name" value="SH2_domain_adapters"/>
</dbReference>
<feature type="compositionally biased region" description="Polar residues" evidence="3">
    <location>
        <begin position="1136"/>
        <end position="1153"/>
    </location>
</feature>
<dbReference type="PANTHER" id="PTHR15127">
    <property type="entry name" value="HEAVYWEIGHT, ISOFORM A"/>
    <property type="match status" value="1"/>
</dbReference>
<keyword evidence="4" id="KW-0472">Membrane</keyword>
<evidence type="ECO:0000313" key="7">
    <source>
        <dbReference type="EMBL" id="EDQ86921.1"/>
    </source>
</evidence>
<keyword evidence="1" id="KW-0727">SH2 domain</keyword>
<dbReference type="GO" id="GO:0001784">
    <property type="term" value="F:phosphotyrosine residue binding"/>
    <property type="evidence" value="ECO:0000318"/>
    <property type="project" value="GO_Central"/>
</dbReference>
<feature type="transmembrane region" description="Helical" evidence="4">
    <location>
        <begin position="957"/>
        <end position="979"/>
    </location>
</feature>
<gene>
    <name evidence="7" type="ORF">MONBRDRAFT_10404</name>
</gene>
<evidence type="ECO:0000256" key="5">
    <source>
        <dbReference type="SAM" id="SignalP"/>
    </source>
</evidence>
<proteinExistence type="predicted"/>
<dbReference type="Gene3D" id="2.10.50.10">
    <property type="entry name" value="Tumor Necrosis Factor Receptor, subunit A, domain 2"/>
    <property type="match status" value="1"/>
</dbReference>
<dbReference type="SMART" id="SM01411">
    <property type="entry name" value="Ephrin_rec_like"/>
    <property type="match status" value="2"/>
</dbReference>
<feature type="repeat" description="TNFR-Cys" evidence="2">
    <location>
        <begin position="321"/>
        <end position="367"/>
    </location>
</feature>
<evidence type="ECO:0000256" key="4">
    <source>
        <dbReference type="SAM" id="Phobius"/>
    </source>
</evidence>
<feature type="domain" description="TNFR-Cys" evidence="6">
    <location>
        <begin position="321"/>
        <end position="367"/>
    </location>
</feature>
<keyword evidence="8" id="KW-1185">Reference proteome</keyword>
<dbReference type="InParanoid" id="A9V642"/>
<evidence type="ECO:0000313" key="8">
    <source>
        <dbReference type="Proteomes" id="UP000001357"/>
    </source>
</evidence>
<comment type="caution">
    <text evidence="2">Lacks conserved residue(s) required for the propagation of feature annotation.</text>
</comment>
<dbReference type="InterPro" id="IPR001368">
    <property type="entry name" value="TNFR/NGFR_Cys_rich_reg"/>
</dbReference>
<dbReference type="EMBL" id="CH991562">
    <property type="protein sequence ID" value="EDQ86921.1"/>
    <property type="molecule type" value="Genomic_DNA"/>
</dbReference>
<dbReference type="SUPFAM" id="SSF57184">
    <property type="entry name" value="Growth factor receptor domain"/>
    <property type="match status" value="1"/>
</dbReference>
<sequence>MVRLIQADLLALLAYLVVPVCTQWTPGPGASAYLTSPSWRSDTTAQGTHTIFNVAGFNTSYPILNNDYYYDHSPFFTDANYINVAGNADAVVHNFSRFSLDDARYHAEPGNGSASATLQTLRYLFRLGAPGSSYDRSQLQSTHDYLELYVTLFLSSGVSQRLLMFLAEGADDSRFVVKQPASLAGLVFAPNQPASRLSLATSVPETLTHLQFTLVYRSTGYQELLVFGDLAVLACTTRGCPCYPGEYFGANGCTRCPAGRFTAEWNASSCGPCPGDLVPNDDRTGCRCPPSMVPAHPGSDTTCAPCPAGTRQHYIGTTCFPCSTGTFSATTGATSCSPCTPPAEHPQEPCPPGHLFLNCTASHDRGCRDVTPPTPVLVGREQLQLVTKRVGNYTIEFWALDATGNAGVAQVLVLVIDTTAPMISLCNGTRLTNGTRWWIRAGEPVAPQLYDVCAYDMTPSRPLVRSFGDMIPLLPKQLPANFSVRYVAQDDVGHVTIVIVTVTSHDRIPPELRLVGSADLHVEAQRHDDSALIWEDPGATALDAVDAMLHPKAPPPAVQRDIMSVSWGPTDVTGPGWSCPTFFEPWHVASDTPSMSSTTIGTPLTSATTQALNSSTALPLQVLLSAPPGTVYQIRYSARDLTGNVATVHRVVTIQDTQAPVFHVTSHLIWWHTDEAPGMHLPSLSVVDAVDGHLEAAVCVRAARFLPEPAVPQPLVVAGRIPVDYSVSLRNVTPAAPAGTLFQLEYLVADALGHLAWTQQLVAVVDVRAPLVVLRGPTITQVPYGTQFREPGFVAAVGVTVTVSGLEELDVYQPGRYELLYGTLGRAVATRWIDVAEYKRPAEEAVVRLELERSVAADTRRLSELVQSALPDWGYIILNDWQTNGKRRRALSNILELSVRRRDSNFTSVPGTTIASWLAEGAADRATFEAALGAHINVVATSSTWLAASNGNRSNDLPVWVIGAAVAGTCLVCALVYLTRQRRRRRHQRPLVSGRQYDMSSMDVDGCSLSTPLSERRFAGSHMVTAPHLRVAYLPGFEHSNSSAWESGTDSSVLPGPPVAPRPSTSLSTPSFGEYAALDDAPVVELPEYAEPDEVSAPAVIVHDLHEYEYAPSGGALTRRATQVEYAYAESFEASRPSSVATDSMYETPTPRASSHDGTNEHDHSAAECAATTPDNGNPHAGEGDFDEPLYQEVPPPLPLRQPALSTVVEGLLCDAGSLEGINVAVDASHEQLSESQHASLRDVLSPAESDHTQPEKDQPLSQRDCFLPPTCASPPVLRFEQPYDEAHQPSLSMLEGDPSS</sequence>
<feature type="region of interest" description="Disordered" evidence="3">
    <location>
        <begin position="1131"/>
        <end position="1190"/>
    </location>
</feature>
<feature type="chain" id="PRO_5002742725" description="TNFR-Cys domain-containing protein" evidence="5">
    <location>
        <begin position="23"/>
        <end position="1301"/>
    </location>
</feature>
<evidence type="ECO:0000256" key="3">
    <source>
        <dbReference type="SAM" id="MobiDB-lite"/>
    </source>
</evidence>
<accession>A9V642</accession>
<feature type="compositionally biased region" description="Basic and acidic residues" evidence="3">
    <location>
        <begin position="1154"/>
        <end position="1166"/>
    </location>
</feature>
<dbReference type="RefSeq" id="XP_001748160.1">
    <property type="nucleotide sequence ID" value="XM_001748108.1"/>
</dbReference>
<dbReference type="KEGG" id="mbr:MONBRDRAFT_10404"/>
<evidence type="ECO:0000256" key="2">
    <source>
        <dbReference type="PROSITE-ProRule" id="PRU00206"/>
    </source>
</evidence>
<dbReference type="GeneID" id="5893467"/>
<keyword evidence="5" id="KW-0732">Signal</keyword>
<keyword evidence="4" id="KW-0812">Transmembrane</keyword>
<feature type="compositionally biased region" description="Basic and acidic residues" evidence="3">
    <location>
        <begin position="1249"/>
        <end position="1259"/>
    </location>
</feature>
<dbReference type="CDD" id="cd00185">
    <property type="entry name" value="TNFRSF"/>
    <property type="match status" value="1"/>
</dbReference>
<dbReference type="Proteomes" id="UP000001357">
    <property type="component" value="Unassembled WGS sequence"/>
</dbReference>
<organism evidence="7 8">
    <name type="scientific">Monosiga brevicollis</name>
    <name type="common">Choanoflagellate</name>
    <dbReference type="NCBI Taxonomy" id="81824"/>
    <lineage>
        <taxon>Eukaryota</taxon>
        <taxon>Choanoflagellata</taxon>
        <taxon>Craspedida</taxon>
        <taxon>Salpingoecidae</taxon>
        <taxon>Monosiga</taxon>
    </lineage>
</organism>
<reference evidence="7 8" key="1">
    <citation type="journal article" date="2008" name="Nature">
        <title>The genome of the choanoflagellate Monosiga brevicollis and the origin of metazoans.</title>
        <authorList>
            <consortium name="JGI Sequencing"/>
            <person name="King N."/>
            <person name="Westbrook M.J."/>
            <person name="Young S.L."/>
            <person name="Kuo A."/>
            <person name="Abedin M."/>
            <person name="Chapman J."/>
            <person name="Fairclough S."/>
            <person name="Hellsten U."/>
            <person name="Isogai Y."/>
            <person name="Letunic I."/>
            <person name="Marr M."/>
            <person name="Pincus D."/>
            <person name="Putnam N."/>
            <person name="Rokas A."/>
            <person name="Wright K.J."/>
            <person name="Zuzow R."/>
            <person name="Dirks W."/>
            <person name="Good M."/>
            <person name="Goodstein D."/>
            <person name="Lemons D."/>
            <person name="Li W."/>
            <person name="Lyons J.B."/>
            <person name="Morris A."/>
            <person name="Nichols S."/>
            <person name="Richter D.J."/>
            <person name="Salamov A."/>
            <person name="Bork P."/>
            <person name="Lim W.A."/>
            <person name="Manning G."/>
            <person name="Miller W.T."/>
            <person name="McGinnis W."/>
            <person name="Shapiro H."/>
            <person name="Tjian R."/>
            <person name="Grigoriev I.V."/>
            <person name="Rokhsar D."/>
        </authorList>
    </citation>
    <scope>NUCLEOTIDE SEQUENCE [LARGE SCALE GENOMIC DNA]</scope>
    <source>
        <strain evidence="8">MX1 / ATCC 50154</strain>
    </source>
</reference>
<feature type="signal peptide" evidence="5">
    <location>
        <begin position="1"/>
        <end position="22"/>
    </location>
</feature>
<dbReference type="InterPro" id="IPR009030">
    <property type="entry name" value="Growth_fac_rcpt_cys_sf"/>
</dbReference>
<keyword evidence="4" id="KW-1133">Transmembrane helix</keyword>